<dbReference type="InterPro" id="IPR016156">
    <property type="entry name" value="FAD/NAD-linked_Rdtase_dimer_sf"/>
</dbReference>
<dbReference type="PANTHER" id="PTHR43557:SF2">
    <property type="entry name" value="RIESKE DOMAIN-CONTAINING PROTEIN-RELATED"/>
    <property type="match status" value="1"/>
</dbReference>
<keyword evidence="2" id="KW-0285">Flavoprotein</keyword>
<sequence>MTAPIVIVGAGLSGLRTAEELRRAGYEGELVLVGEEPLLPYDRPPLSKQFVRGETEDTTLRPAEFFEEKQIRLRLGSAAKAVDTAARTVILADGETLAYEHLVIATGLRPRRLPGLPELTGVHVLRDHADALALRADATAAKSALIVGAGFIGCEVAASLRAEGLDVVLVEPQPTPLASVLGETIGGLVARLHRAEGVDLRCGIGLDTLIGDSGKVRGARLSDGSEVDADLVVIGVGSRPTTDWLVDSGIELAEPTAGGGVLADEVGRTSADRVWAVGDVAAWLHDTGDRKRVEHWTNAGEQAKILSCALLGADLPTAVRVPYFWSDQYEIKIQALGTPGAGDTVDVVSDDGRKFLAYFSQGGALTGVVGAGMTGSVMKMRAKVAAATPVAELLTAT</sequence>
<reference evidence="7" key="1">
    <citation type="submission" date="2020-11" db="EMBL/GenBank/DDBJ databases">
        <title>Nocardia NEAU-351.nov., a novel actinomycete isolated from the cow dung.</title>
        <authorList>
            <person name="Zhang X."/>
        </authorList>
    </citation>
    <scope>NUCLEOTIDE SEQUENCE</scope>
    <source>
        <strain evidence="7">NEAU-351</strain>
    </source>
</reference>
<dbReference type="PRINTS" id="PR00368">
    <property type="entry name" value="FADPNR"/>
</dbReference>
<keyword evidence="8" id="KW-1185">Reference proteome</keyword>
<organism evidence="7 8">
    <name type="scientific">Nocardia bovistercoris</name>
    <dbReference type="NCBI Taxonomy" id="2785916"/>
    <lineage>
        <taxon>Bacteria</taxon>
        <taxon>Bacillati</taxon>
        <taxon>Actinomycetota</taxon>
        <taxon>Actinomycetes</taxon>
        <taxon>Mycobacteriales</taxon>
        <taxon>Nocardiaceae</taxon>
        <taxon>Nocardia</taxon>
    </lineage>
</organism>
<dbReference type="Pfam" id="PF14759">
    <property type="entry name" value="Reductase_C"/>
    <property type="match status" value="1"/>
</dbReference>
<evidence type="ECO:0000259" key="6">
    <source>
        <dbReference type="Pfam" id="PF14759"/>
    </source>
</evidence>
<comment type="cofactor">
    <cofactor evidence="1">
        <name>FAD</name>
        <dbReference type="ChEBI" id="CHEBI:57692"/>
    </cofactor>
</comment>
<dbReference type="EMBL" id="JADMLG010000019">
    <property type="protein sequence ID" value="MBH0780957.1"/>
    <property type="molecule type" value="Genomic_DNA"/>
</dbReference>
<dbReference type="Gene3D" id="3.30.390.30">
    <property type="match status" value="1"/>
</dbReference>
<accession>A0A931IFV6</accession>
<evidence type="ECO:0000313" key="7">
    <source>
        <dbReference type="EMBL" id="MBH0780957.1"/>
    </source>
</evidence>
<evidence type="ECO:0000313" key="8">
    <source>
        <dbReference type="Proteomes" id="UP000655751"/>
    </source>
</evidence>
<gene>
    <name evidence="7" type="ORF">IT779_32270</name>
</gene>
<comment type="caution">
    <text evidence="7">The sequence shown here is derived from an EMBL/GenBank/DDBJ whole genome shotgun (WGS) entry which is preliminary data.</text>
</comment>
<dbReference type="InterPro" id="IPR023753">
    <property type="entry name" value="FAD/NAD-binding_dom"/>
</dbReference>
<keyword evidence="3" id="KW-0274">FAD</keyword>
<feature type="domain" description="FAD/NAD(P)-binding" evidence="5">
    <location>
        <begin position="5"/>
        <end position="303"/>
    </location>
</feature>
<dbReference type="InterPro" id="IPR050446">
    <property type="entry name" value="FAD-oxidoreductase/Apoptosis"/>
</dbReference>
<dbReference type="Gene3D" id="3.50.50.60">
    <property type="entry name" value="FAD/NAD(P)-binding domain"/>
    <property type="match status" value="2"/>
</dbReference>
<dbReference type="GO" id="GO:0005737">
    <property type="term" value="C:cytoplasm"/>
    <property type="evidence" value="ECO:0007669"/>
    <property type="project" value="TreeGrafter"/>
</dbReference>
<dbReference type="InterPro" id="IPR028202">
    <property type="entry name" value="Reductase_C"/>
</dbReference>
<keyword evidence="4" id="KW-0560">Oxidoreductase</keyword>
<dbReference type="SUPFAM" id="SSF51905">
    <property type="entry name" value="FAD/NAD(P)-binding domain"/>
    <property type="match status" value="2"/>
</dbReference>
<name>A0A931IFV6_9NOCA</name>
<dbReference type="InterPro" id="IPR036188">
    <property type="entry name" value="FAD/NAD-bd_sf"/>
</dbReference>
<protein>
    <submittedName>
        <fullName evidence="7">NAD(P)/FAD-dependent oxidoreductase</fullName>
    </submittedName>
</protein>
<evidence type="ECO:0000256" key="1">
    <source>
        <dbReference type="ARBA" id="ARBA00001974"/>
    </source>
</evidence>
<evidence type="ECO:0000256" key="4">
    <source>
        <dbReference type="ARBA" id="ARBA00023002"/>
    </source>
</evidence>
<dbReference type="GO" id="GO:0016651">
    <property type="term" value="F:oxidoreductase activity, acting on NAD(P)H"/>
    <property type="evidence" value="ECO:0007669"/>
    <property type="project" value="TreeGrafter"/>
</dbReference>
<dbReference type="Pfam" id="PF07992">
    <property type="entry name" value="Pyr_redox_2"/>
    <property type="match status" value="1"/>
</dbReference>
<evidence type="ECO:0000256" key="2">
    <source>
        <dbReference type="ARBA" id="ARBA00022630"/>
    </source>
</evidence>
<proteinExistence type="predicted"/>
<feature type="domain" description="Reductase C-terminal" evidence="6">
    <location>
        <begin position="323"/>
        <end position="391"/>
    </location>
</feature>
<dbReference type="PANTHER" id="PTHR43557">
    <property type="entry name" value="APOPTOSIS-INDUCING FACTOR 1"/>
    <property type="match status" value="1"/>
</dbReference>
<dbReference type="AlphaFoldDB" id="A0A931IFV6"/>
<dbReference type="RefSeq" id="WP_196153263.1">
    <property type="nucleotide sequence ID" value="NZ_JADMLG010000019.1"/>
</dbReference>
<dbReference type="Proteomes" id="UP000655751">
    <property type="component" value="Unassembled WGS sequence"/>
</dbReference>
<evidence type="ECO:0000256" key="3">
    <source>
        <dbReference type="ARBA" id="ARBA00022827"/>
    </source>
</evidence>
<dbReference type="SUPFAM" id="SSF55424">
    <property type="entry name" value="FAD/NAD-linked reductases, dimerisation (C-terminal) domain"/>
    <property type="match status" value="1"/>
</dbReference>
<evidence type="ECO:0000259" key="5">
    <source>
        <dbReference type="Pfam" id="PF07992"/>
    </source>
</evidence>
<dbReference type="PRINTS" id="PR00411">
    <property type="entry name" value="PNDRDTASEI"/>
</dbReference>